<evidence type="ECO:0000313" key="3">
    <source>
        <dbReference type="EMBL" id="QHT03160.1"/>
    </source>
</evidence>
<evidence type="ECO:0000256" key="2">
    <source>
        <dbReference type="SAM" id="MobiDB-lite"/>
    </source>
</evidence>
<feature type="region of interest" description="Disordered" evidence="2">
    <location>
        <begin position="1034"/>
        <end position="1092"/>
    </location>
</feature>
<organism evidence="3">
    <name type="scientific">viral metagenome</name>
    <dbReference type="NCBI Taxonomy" id="1070528"/>
    <lineage>
        <taxon>unclassified sequences</taxon>
        <taxon>metagenomes</taxon>
        <taxon>organismal metagenomes</taxon>
    </lineage>
</organism>
<protein>
    <submittedName>
        <fullName evidence="3">Uncharacterized protein</fullName>
    </submittedName>
</protein>
<dbReference type="AlphaFoldDB" id="A0A6C0CH42"/>
<accession>A0A6C0CH42</accession>
<reference evidence="3" key="1">
    <citation type="journal article" date="2020" name="Nature">
        <title>Giant virus diversity and host interactions through global metagenomics.</title>
        <authorList>
            <person name="Schulz F."/>
            <person name="Roux S."/>
            <person name="Paez-Espino D."/>
            <person name="Jungbluth S."/>
            <person name="Walsh D.A."/>
            <person name="Denef V.J."/>
            <person name="McMahon K.D."/>
            <person name="Konstantinidis K.T."/>
            <person name="Eloe-Fadrosh E.A."/>
            <person name="Kyrpides N.C."/>
            <person name="Woyke T."/>
        </authorList>
    </citation>
    <scope>NUCLEOTIDE SEQUENCE</scope>
    <source>
        <strain evidence="3">GVMAG-M-3300020728-1</strain>
    </source>
</reference>
<sequence length="1092" mass="124948">MDVVFESSDLEIIESFDFEEEVQRPEELRFFTLEEQLTDYFQKVLPKRNHVTKAEHYKIKNEVDRIRKIYEELVILTDTDYRIDTERREIDVPWLMSIYGGFDFEKYPYAERIHPLHEPTARRTPNAYPVLLASLPRPYRSEGTEGVPVIKRTELVNEEGKETIRALGNYVKTKRVLRDDGNVEVHDVSVANTGDDIRRVGFFIGERLSIPHPLADHPFLSSGSANKIMTSEPLKEVFPTIEAIMSHAVPVTTDPYVEGHKYLKVYDVRLSEIPWKSWKERFPPADTIQSQPPVLSIVFPNADEVAPSDKLEKVYASKWPKAVYPRMWLMGQEDAGKLVTKMLLSDAGDFGLIAPDLVNERPTIQLPESTPAECLQTGTFEEFLASGVFRAPTYKYKDDKAILDTPGVCAPTAFVTQERQEFINKGKKAWTETARTNIQKEYVALLKFYQMPKETTSTTEYDKFKMQASSEMRENIIIILKDNTLLPPDKSYNIRLLTKEITPVNNVFLDKDGILLICGHTLAQLDGEMDDRFAFYNKWATLYEGSRVCKSCGEEINSDNYIAQEEYDDDGHLVVSHDVLADTHSEHPTFASSLTQLKNVFNLENAGEAVLYLLLNRLQVLPNESQLVPVLGYIRKGSLVAKRLPGTERNRFEGLLGIAGMVTILQIHNPFLIPRRSFGNKVVRLSGFPRDTLDDNDTPVLNLILSDLKDILESFPTSFKEPLATILREVSRNRKKVREDCIKFIKNAYAQFKPQFDSAKERALTVSETVDVNRITLPLIIPKKAEFNPGERHGTETFAECVGTKTRSTLMAKMLPSVSQKFPELWKTKPTSEATYIQPEEVTVRYTFPDRKEIEKGVKIGFSKTLKLELIRKFVDSDTDGIALLSLLSRLLDILAPLQFSPKKILEFRKFIESINPFEDKSLFRDAVKGRIYELIDTIKSDGNLLEAVKTAMNRDLDMNMILLTKEDSEKQVEILRARERETLKERLRQLTDTEREVTKMLLDIGIAQYIVTNEDRRLFAKELGIAETIGDDDVKADDVPEGGHTNRDYFEEDVQLNENGQPIEPDRGDYGDTRDRPFDDYSRSADYDLED</sequence>
<feature type="compositionally biased region" description="Basic and acidic residues" evidence="2">
    <location>
        <begin position="1065"/>
        <end position="1092"/>
    </location>
</feature>
<dbReference type="EMBL" id="MN739407">
    <property type="protein sequence ID" value="QHT03160.1"/>
    <property type="molecule type" value="Genomic_DNA"/>
</dbReference>
<feature type="coiled-coil region" evidence="1">
    <location>
        <begin position="966"/>
        <end position="1001"/>
    </location>
</feature>
<proteinExistence type="predicted"/>
<evidence type="ECO:0000256" key="1">
    <source>
        <dbReference type="SAM" id="Coils"/>
    </source>
</evidence>
<name>A0A6C0CH42_9ZZZZ</name>
<keyword evidence="1" id="KW-0175">Coiled coil</keyword>